<reference evidence="1 2" key="1">
    <citation type="journal article" date="2015" name="Genome Biol.">
        <title>Comparative genomics of Steinernema reveals deeply conserved gene regulatory networks.</title>
        <authorList>
            <person name="Dillman A.R."/>
            <person name="Macchietto M."/>
            <person name="Porter C.F."/>
            <person name="Rogers A."/>
            <person name="Williams B."/>
            <person name="Antoshechkin I."/>
            <person name="Lee M.M."/>
            <person name="Goodwin Z."/>
            <person name="Lu X."/>
            <person name="Lewis E.E."/>
            <person name="Goodrich-Blair H."/>
            <person name="Stock S.P."/>
            <person name="Adams B.J."/>
            <person name="Sternberg P.W."/>
            <person name="Mortazavi A."/>
        </authorList>
    </citation>
    <scope>NUCLEOTIDE SEQUENCE [LARGE SCALE GENOMIC DNA]</scope>
    <source>
        <strain evidence="1 2">ALL</strain>
    </source>
</reference>
<protein>
    <submittedName>
        <fullName evidence="1">Uncharacterized protein</fullName>
    </submittedName>
</protein>
<keyword evidence="2" id="KW-1185">Reference proteome</keyword>
<gene>
    <name evidence="1" type="ORF">L596_002547</name>
</gene>
<dbReference type="EMBL" id="CM016762">
    <property type="protein sequence ID" value="TMS35073.1"/>
    <property type="molecule type" value="Genomic_DNA"/>
</dbReference>
<dbReference type="AlphaFoldDB" id="A0A4V6YSV1"/>
<organism evidence="1 2">
    <name type="scientific">Steinernema carpocapsae</name>
    <name type="common">Entomopathogenic nematode</name>
    <dbReference type="NCBI Taxonomy" id="34508"/>
    <lineage>
        <taxon>Eukaryota</taxon>
        <taxon>Metazoa</taxon>
        <taxon>Ecdysozoa</taxon>
        <taxon>Nematoda</taxon>
        <taxon>Chromadorea</taxon>
        <taxon>Rhabditida</taxon>
        <taxon>Tylenchina</taxon>
        <taxon>Panagrolaimomorpha</taxon>
        <taxon>Strongyloidoidea</taxon>
        <taxon>Steinernematidae</taxon>
        <taxon>Steinernema</taxon>
    </lineage>
</organism>
<name>A0A4V6YSV1_STECR</name>
<proteinExistence type="predicted"/>
<sequence>MWPNENYTTLHLHAYYLCENGKPQRSILGGLEKESSRAQGVQRGERRAFDAHSRVRRLPVKCELKSLL</sequence>
<accession>A0A4V6YSV1</accession>
<evidence type="ECO:0000313" key="2">
    <source>
        <dbReference type="Proteomes" id="UP000298663"/>
    </source>
</evidence>
<evidence type="ECO:0000313" key="1">
    <source>
        <dbReference type="EMBL" id="TMS35073.1"/>
    </source>
</evidence>
<reference evidence="1 2" key="2">
    <citation type="journal article" date="2019" name="G3 (Bethesda)">
        <title>Hybrid Assembly of the Genome of the Entomopathogenic Nematode Steinernema carpocapsae Identifies the X-Chromosome.</title>
        <authorList>
            <person name="Serra L."/>
            <person name="Macchietto M."/>
            <person name="Macias-Munoz A."/>
            <person name="McGill C.J."/>
            <person name="Rodriguez I.M."/>
            <person name="Rodriguez B."/>
            <person name="Murad R."/>
            <person name="Mortazavi A."/>
        </authorList>
    </citation>
    <scope>NUCLEOTIDE SEQUENCE [LARGE SCALE GENOMIC DNA]</scope>
    <source>
        <strain evidence="1 2">ALL</strain>
    </source>
</reference>
<dbReference type="Proteomes" id="UP000298663">
    <property type="component" value="Chromosome X"/>
</dbReference>
<dbReference type="EMBL" id="AZBU02000001">
    <property type="protein sequence ID" value="TMS35073.1"/>
    <property type="molecule type" value="Genomic_DNA"/>
</dbReference>
<comment type="caution">
    <text evidence="1">The sequence shown here is derived from an EMBL/GenBank/DDBJ whole genome shotgun (WGS) entry which is preliminary data.</text>
</comment>